<keyword evidence="4" id="KW-1185">Reference proteome</keyword>
<feature type="domain" description="CCHC-type" evidence="2">
    <location>
        <begin position="240"/>
        <end position="256"/>
    </location>
</feature>
<protein>
    <recommendedName>
        <fullName evidence="2">CCHC-type domain-containing protein</fullName>
    </recommendedName>
</protein>
<comment type="caution">
    <text evidence="3">The sequence shown here is derived from an EMBL/GenBank/DDBJ whole genome shotgun (WGS) entry which is preliminary data.</text>
</comment>
<reference evidence="4" key="1">
    <citation type="journal article" date="2024" name="IScience">
        <title>Strigolactones Initiate the Formation of Haustorium-like Structures in Castilleja.</title>
        <authorList>
            <person name="Buerger M."/>
            <person name="Peterson D."/>
            <person name="Chory J."/>
        </authorList>
    </citation>
    <scope>NUCLEOTIDE SEQUENCE [LARGE SCALE GENOMIC DNA]</scope>
</reference>
<keyword evidence="1" id="KW-0862">Zinc</keyword>
<keyword evidence="1" id="KW-0479">Metal-binding</keyword>
<dbReference type="AlphaFoldDB" id="A0ABD3BJG5"/>
<dbReference type="InterPro" id="IPR005162">
    <property type="entry name" value="Retrotrans_gag_dom"/>
</dbReference>
<name>A0ABD3BJG5_9LAMI</name>
<gene>
    <name evidence="3" type="ORF">CASFOL_038762</name>
</gene>
<dbReference type="PROSITE" id="PS50158">
    <property type="entry name" value="ZF_CCHC"/>
    <property type="match status" value="1"/>
</dbReference>
<organism evidence="3 4">
    <name type="scientific">Castilleja foliolosa</name>
    <dbReference type="NCBI Taxonomy" id="1961234"/>
    <lineage>
        <taxon>Eukaryota</taxon>
        <taxon>Viridiplantae</taxon>
        <taxon>Streptophyta</taxon>
        <taxon>Embryophyta</taxon>
        <taxon>Tracheophyta</taxon>
        <taxon>Spermatophyta</taxon>
        <taxon>Magnoliopsida</taxon>
        <taxon>eudicotyledons</taxon>
        <taxon>Gunneridae</taxon>
        <taxon>Pentapetalae</taxon>
        <taxon>asterids</taxon>
        <taxon>lamiids</taxon>
        <taxon>Lamiales</taxon>
        <taxon>Orobanchaceae</taxon>
        <taxon>Pedicularideae</taxon>
        <taxon>Castillejinae</taxon>
        <taxon>Castilleja</taxon>
    </lineage>
</organism>
<evidence type="ECO:0000256" key="1">
    <source>
        <dbReference type="PROSITE-ProRule" id="PRU00047"/>
    </source>
</evidence>
<dbReference type="PANTHER" id="PTHR34482">
    <property type="entry name" value="DNA DAMAGE-INDUCIBLE PROTEIN 1-LIKE"/>
    <property type="match status" value="1"/>
</dbReference>
<evidence type="ECO:0000313" key="3">
    <source>
        <dbReference type="EMBL" id="KAL3617349.1"/>
    </source>
</evidence>
<evidence type="ECO:0000259" key="2">
    <source>
        <dbReference type="PROSITE" id="PS50158"/>
    </source>
</evidence>
<dbReference type="Pfam" id="PF03732">
    <property type="entry name" value="Retrotrans_gag"/>
    <property type="match status" value="1"/>
</dbReference>
<dbReference type="PANTHER" id="PTHR34482:SF49">
    <property type="entry name" value="RETROTRANSPOSON GAG DOMAIN-CONTAINING PROTEIN"/>
    <property type="match status" value="1"/>
</dbReference>
<evidence type="ECO:0000313" key="4">
    <source>
        <dbReference type="Proteomes" id="UP001632038"/>
    </source>
</evidence>
<proteinExistence type="predicted"/>
<accession>A0ABD3BJG5</accession>
<dbReference type="GO" id="GO:0008270">
    <property type="term" value="F:zinc ion binding"/>
    <property type="evidence" value="ECO:0007669"/>
    <property type="project" value="UniProtKB-KW"/>
</dbReference>
<keyword evidence="1" id="KW-0863">Zinc-finger</keyword>
<dbReference type="InterPro" id="IPR001878">
    <property type="entry name" value="Znf_CCHC"/>
</dbReference>
<dbReference type="Proteomes" id="UP001632038">
    <property type="component" value="Unassembled WGS sequence"/>
</dbReference>
<sequence length="273" mass="32285">MNSRATEQFREYRPLTFNGRDGPAADEEWFRSIERIFRMVDCDDTQKIACATYQLIEDAGHWWERFTRNQTEAEQLAFTWENFKTAMNDKYFPQSYTDQKESEFLHLKQGSMTVTEYERKFNELSRFASHLVNTDARRSARFQRGLQPDIARILASHVDLAYSDVVRRAERIESSGKQEGGPKVMFTNEKRKWREEEEDNDNYKKARVERSNEFKKKNKVPYCRVCSKQHFGVCLKGQGKCYRCHMSGHEANRCPRINQLFGGPQGNGHRRRH</sequence>
<dbReference type="EMBL" id="JAVIJP010000082">
    <property type="protein sequence ID" value="KAL3617349.1"/>
    <property type="molecule type" value="Genomic_DNA"/>
</dbReference>